<dbReference type="EMBL" id="RSCD01000009">
    <property type="protein sequence ID" value="RSH90818.1"/>
    <property type="molecule type" value="Genomic_DNA"/>
</dbReference>
<evidence type="ECO:0000256" key="2">
    <source>
        <dbReference type="SAM" id="Phobius"/>
    </source>
</evidence>
<feature type="region of interest" description="Disordered" evidence="1">
    <location>
        <begin position="582"/>
        <end position="623"/>
    </location>
</feature>
<keyword evidence="2" id="KW-0812">Transmembrane</keyword>
<feature type="region of interest" description="Disordered" evidence="1">
    <location>
        <begin position="258"/>
        <end position="301"/>
    </location>
</feature>
<feature type="region of interest" description="Disordered" evidence="1">
    <location>
        <begin position="416"/>
        <end position="456"/>
    </location>
</feature>
<proteinExistence type="predicted"/>
<dbReference type="Proteomes" id="UP000279259">
    <property type="component" value="Unassembled WGS sequence"/>
</dbReference>
<feature type="compositionally biased region" description="Pro residues" evidence="1">
    <location>
        <begin position="591"/>
        <end position="600"/>
    </location>
</feature>
<feature type="compositionally biased region" description="Gly residues" evidence="1">
    <location>
        <begin position="231"/>
        <end position="240"/>
    </location>
</feature>
<keyword evidence="4" id="KW-1185">Reference proteome</keyword>
<reference evidence="3 4" key="1">
    <citation type="submission" date="2018-11" db="EMBL/GenBank/DDBJ databases">
        <title>Genome sequence of Saitozyma podzolica DSM 27192.</title>
        <authorList>
            <person name="Aliyu H."/>
            <person name="Gorte O."/>
            <person name="Ochsenreither K."/>
        </authorList>
    </citation>
    <scope>NUCLEOTIDE SEQUENCE [LARGE SCALE GENOMIC DNA]</scope>
    <source>
        <strain evidence="3 4">DSM 27192</strain>
    </source>
</reference>
<protein>
    <recommendedName>
        <fullName evidence="5">Membrane anchor Opy2 N-terminal domain-containing protein</fullName>
    </recommendedName>
</protein>
<accession>A0A427YIA9</accession>
<evidence type="ECO:0000313" key="4">
    <source>
        <dbReference type="Proteomes" id="UP000279259"/>
    </source>
</evidence>
<feature type="transmembrane region" description="Helical" evidence="2">
    <location>
        <begin position="48"/>
        <end position="68"/>
    </location>
</feature>
<sequence>MAKMLATNVMSEEEKQQVNGAQMTCSQCPTIVCNKIASSSGSSINPGAIAGPVVAVLVIASCALFWWLRRKKRRDLARLEELAARARKAESAGFHLSSQQGSQPGSPARSARSGGSANSNTRYPTQPPAAALRASSRSPLPPAPVNAEYYDENGATFRVYTGNGTINLDPKHPDNMGSDPFSDRQSVSTAGSMATSSQSTNIIPIQYIPPSKSDDTLTRFFHSSQSHESGESGGGGGGGDNRLSHAAKTLDQARQNLFRPKGHQVPQRPARAPGLDLRAPQSQSQASANAGGDGRLSPLDERSPTAAFAMGDGARDSYLSNNSGAPSFLSGSTDLYVEAPKIMTSKQVQIGRLQQAEVVQFGKTGVETLGQHGSARLSPSATRADANPFEQGNAGPSRVSPSLSAVRPYLSINTAGSVSGSGSAPGSGARTLTPSTGRRFEGTEADYDEYEYSEPSPISSGDLRFSMGSLARDSISSMGTSRYLARPESGLGAVPSPRSPSNPNHAGAHGAHGGQVTTLPHYATHGPRESIASGKSYADSVLGAFPMIPPGHEPVPPLPHSMSGFGIGIPQSTSMATLDAHSHMSHMAHPTHPPPMPPPTSFKSVGPPRRQNSNGPPQSRPVTTASVADSFLGTFPFVPPNMDDMAELPSATIPETASVARTGVPTAPNQMSSAQSIEGKKAGRLTLGMSTTSEGLGDFDFSFDRDERPPMPRGSDSQA</sequence>
<feature type="compositionally biased region" description="Low complexity" evidence="1">
    <location>
        <begin position="416"/>
        <end position="429"/>
    </location>
</feature>
<comment type="caution">
    <text evidence="3">The sequence shown here is derived from an EMBL/GenBank/DDBJ whole genome shotgun (WGS) entry which is preliminary data.</text>
</comment>
<feature type="compositionally biased region" description="Acidic residues" evidence="1">
    <location>
        <begin position="443"/>
        <end position="452"/>
    </location>
</feature>
<gene>
    <name evidence="3" type="ORF">EHS25_009993</name>
</gene>
<keyword evidence="2" id="KW-0472">Membrane</keyword>
<organism evidence="3 4">
    <name type="scientific">Saitozyma podzolica</name>
    <dbReference type="NCBI Taxonomy" id="1890683"/>
    <lineage>
        <taxon>Eukaryota</taxon>
        <taxon>Fungi</taxon>
        <taxon>Dikarya</taxon>
        <taxon>Basidiomycota</taxon>
        <taxon>Agaricomycotina</taxon>
        <taxon>Tremellomycetes</taxon>
        <taxon>Tremellales</taxon>
        <taxon>Trimorphomycetaceae</taxon>
        <taxon>Saitozyma</taxon>
    </lineage>
</organism>
<feature type="compositionally biased region" description="Polar residues" evidence="1">
    <location>
        <begin position="183"/>
        <end position="203"/>
    </location>
</feature>
<feature type="region of interest" description="Disordered" evidence="1">
    <location>
        <begin position="91"/>
        <end position="147"/>
    </location>
</feature>
<dbReference type="OrthoDB" id="2402916at2759"/>
<feature type="region of interest" description="Disordered" evidence="1">
    <location>
        <begin position="370"/>
        <end position="401"/>
    </location>
</feature>
<feature type="region of interest" description="Disordered" evidence="1">
    <location>
        <begin position="688"/>
        <end position="719"/>
    </location>
</feature>
<feature type="region of interest" description="Disordered" evidence="1">
    <location>
        <begin position="164"/>
        <end position="244"/>
    </location>
</feature>
<name>A0A427YIA9_9TREE</name>
<feature type="compositionally biased region" description="Low complexity" evidence="1">
    <location>
        <begin position="128"/>
        <end position="138"/>
    </location>
</feature>
<feature type="compositionally biased region" description="Low complexity" evidence="1">
    <location>
        <begin position="97"/>
        <end position="120"/>
    </location>
</feature>
<feature type="compositionally biased region" description="Low complexity" evidence="1">
    <location>
        <begin position="281"/>
        <end position="290"/>
    </location>
</feature>
<evidence type="ECO:0000256" key="1">
    <source>
        <dbReference type="SAM" id="MobiDB-lite"/>
    </source>
</evidence>
<dbReference type="AlphaFoldDB" id="A0A427YIA9"/>
<feature type="compositionally biased region" description="Polar residues" evidence="1">
    <location>
        <begin position="610"/>
        <end position="623"/>
    </location>
</feature>
<evidence type="ECO:0000313" key="3">
    <source>
        <dbReference type="EMBL" id="RSH90818.1"/>
    </source>
</evidence>
<feature type="region of interest" description="Disordered" evidence="1">
    <location>
        <begin position="488"/>
        <end position="532"/>
    </location>
</feature>
<dbReference type="STRING" id="1890683.A0A427YIA9"/>
<evidence type="ECO:0008006" key="5">
    <source>
        <dbReference type="Google" id="ProtNLM"/>
    </source>
</evidence>
<keyword evidence="2" id="KW-1133">Transmembrane helix</keyword>